<organism evidence="1 2">
    <name type="scientific">Bremerella cremea</name>
    <dbReference type="NCBI Taxonomy" id="1031537"/>
    <lineage>
        <taxon>Bacteria</taxon>
        <taxon>Pseudomonadati</taxon>
        <taxon>Planctomycetota</taxon>
        <taxon>Planctomycetia</taxon>
        <taxon>Pirellulales</taxon>
        <taxon>Pirellulaceae</taxon>
        <taxon>Bremerella</taxon>
    </lineage>
</organism>
<proteinExistence type="predicted"/>
<accession>A0A368KM72</accession>
<dbReference type="Proteomes" id="UP000253562">
    <property type="component" value="Unassembled WGS sequence"/>
</dbReference>
<protein>
    <submittedName>
        <fullName evidence="1">Uncharacterized protein</fullName>
    </submittedName>
</protein>
<name>A0A368KM72_9BACT</name>
<dbReference type="AlphaFoldDB" id="A0A368KM72"/>
<sequence>MYAGPEFIGAGAIYGYAAEGTASSSLHWAMLGTMEGGAAGELARRTLPVRRGLLSPTPRGFGVFGRISSLPEGPESAILRELYLSQVTSRFKLNTHNCIKRATTLFRSKWVTPADVEFELI</sequence>
<reference evidence="1 2" key="1">
    <citation type="submission" date="2018-07" db="EMBL/GenBank/DDBJ databases">
        <title>Comparative genomes isolates from brazilian mangrove.</title>
        <authorList>
            <person name="De Araujo J.E."/>
            <person name="Taketani R.G."/>
            <person name="Silva M.C.P."/>
            <person name="Lourenco M.V."/>
            <person name="Oliveira V.M."/>
            <person name="Andreote F.D."/>
        </authorList>
    </citation>
    <scope>NUCLEOTIDE SEQUENCE [LARGE SCALE GENOMIC DNA]</scope>
    <source>
        <strain evidence="1 2">HEX PRIS-MGV</strain>
    </source>
</reference>
<evidence type="ECO:0000313" key="2">
    <source>
        <dbReference type="Proteomes" id="UP000253562"/>
    </source>
</evidence>
<evidence type="ECO:0000313" key="1">
    <source>
        <dbReference type="EMBL" id="RCS42272.1"/>
    </source>
</evidence>
<gene>
    <name evidence="1" type="ORF">DTL42_19570</name>
</gene>
<comment type="caution">
    <text evidence="1">The sequence shown here is derived from an EMBL/GenBank/DDBJ whole genome shotgun (WGS) entry which is preliminary data.</text>
</comment>
<dbReference type="EMBL" id="QPEX01000043">
    <property type="protein sequence ID" value="RCS42272.1"/>
    <property type="molecule type" value="Genomic_DNA"/>
</dbReference>